<dbReference type="Gene3D" id="3.90.1580.10">
    <property type="entry name" value="paralog of FGE (formylglycine-generating enzyme)"/>
    <property type="match status" value="1"/>
</dbReference>
<accession>A0A380THF8</accession>
<dbReference type="Gene3D" id="3.40.50.300">
    <property type="entry name" value="P-loop containing nucleotide triphosphate hydrolases"/>
    <property type="match status" value="1"/>
</dbReference>
<dbReference type="InterPro" id="IPR042095">
    <property type="entry name" value="SUMF_sf"/>
</dbReference>
<dbReference type="PANTHER" id="PTHR23150">
    <property type="entry name" value="SULFATASE MODIFYING FACTOR 1, 2"/>
    <property type="match status" value="1"/>
</dbReference>
<evidence type="ECO:0000259" key="2">
    <source>
        <dbReference type="Pfam" id="PF00149"/>
    </source>
</evidence>
<dbReference type="InterPro" id="IPR004843">
    <property type="entry name" value="Calcineurin-like_PHP"/>
</dbReference>
<dbReference type="Pfam" id="PF03781">
    <property type="entry name" value="FGE-sulfatase"/>
    <property type="match status" value="1"/>
</dbReference>
<dbReference type="EMBL" id="UIDG01000479">
    <property type="protein sequence ID" value="SUS07912.1"/>
    <property type="molecule type" value="Genomic_DNA"/>
</dbReference>
<evidence type="ECO:0000259" key="3">
    <source>
        <dbReference type="Pfam" id="PF03781"/>
    </source>
</evidence>
<dbReference type="GO" id="GO:0120147">
    <property type="term" value="F:formylglycine-generating oxidase activity"/>
    <property type="evidence" value="ECO:0007669"/>
    <property type="project" value="TreeGrafter"/>
</dbReference>
<dbReference type="InterPro" id="IPR027417">
    <property type="entry name" value="P-loop_NTPase"/>
</dbReference>
<dbReference type="PANTHER" id="PTHR23150:SF19">
    <property type="entry name" value="FORMYLGLYCINE-GENERATING ENZYME"/>
    <property type="match status" value="1"/>
</dbReference>
<feature type="domain" description="Sulfatase-modifying factor enzyme-like" evidence="3">
    <location>
        <begin position="912"/>
        <end position="1132"/>
    </location>
</feature>
<name>A0A380THF8_9ZZZZ</name>
<proteinExistence type="predicted"/>
<feature type="region of interest" description="Disordered" evidence="1">
    <location>
        <begin position="384"/>
        <end position="414"/>
    </location>
</feature>
<dbReference type="InterPro" id="IPR016187">
    <property type="entry name" value="CTDL_fold"/>
</dbReference>
<dbReference type="InterPro" id="IPR005532">
    <property type="entry name" value="SUMF_dom"/>
</dbReference>
<feature type="domain" description="Calcineurin-like phosphoesterase" evidence="2">
    <location>
        <begin position="8"/>
        <end position="247"/>
    </location>
</feature>
<dbReference type="Pfam" id="PF00149">
    <property type="entry name" value="Metallophos"/>
    <property type="match status" value="1"/>
</dbReference>
<dbReference type="GO" id="GO:0016787">
    <property type="term" value="F:hydrolase activity"/>
    <property type="evidence" value="ECO:0007669"/>
    <property type="project" value="InterPro"/>
</dbReference>
<feature type="compositionally biased region" description="Basic and acidic residues" evidence="1">
    <location>
        <begin position="395"/>
        <end position="413"/>
    </location>
</feature>
<dbReference type="InterPro" id="IPR051043">
    <property type="entry name" value="Sulfatase_Mod_Factor_Kinase"/>
</dbReference>
<organism evidence="4">
    <name type="scientific">metagenome</name>
    <dbReference type="NCBI Taxonomy" id="256318"/>
    <lineage>
        <taxon>unclassified sequences</taxon>
        <taxon>metagenomes</taxon>
    </lineage>
</organism>
<dbReference type="InterPro" id="IPR029052">
    <property type="entry name" value="Metallo-depent_PP-like"/>
</dbReference>
<evidence type="ECO:0000313" key="4">
    <source>
        <dbReference type="EMBL" id="SUS07912.1"/>
    </source>
</evidence>
<reference evidence="4" key="1">
    <citation type="submission" date="2018-07" db="EMBL/GenBank/DDBJ databases">
        <authorList>
            <person name="Quirk P.G."/>
            <person name="Krulwich T.A."/>
        </authorList>
    </citation>
    <scope>NUCLEOTIDE SEQUENCE</scope>
</reference>
<dbReference type="Gene3D" id="3.60.21.10">
    <property type="match status" value="1"/>
</dbReference>
<gene>
    <name evidence="4" type="ORF">DF3PB_530005</name>
</gene>
<dbReference type="AlphaFoldDB" id="A0A380THF8"/>
<protein>
    <submittedName>
        <fullName evidence="4">Sulphatase-modifying factor protein (Modular protein)</fullName>
    </submittedName>
</protein>
<dbReference type="SUPFAM" id="SSF56436">
    <property type="entry name" value="C-type lectin-like"/>
    <property type="match status" value="1"/>
</dbReference>
<sequence>MSADQPVRILHLSDIHFKASKKWDADPVLRELANFIKREVESGLKPDFVAITGDLAHAGIAEEYKLAKEWLENYLWPAVGNLPRDRLLLVPGNHDVDRSKVGRMVNLRQSDLLEKKNQNEITEALVDPYECDVLLKRHAAYLAFVEGWLGKPQSLPWWQRVVDIRGTKLHVAGLDSAWMACGDEDPNRLLLGRYQLTQTVETEKADGGHWRIALLHHPWDYLAEFDRHPARALVHQRCDLLLRGHLHFAQSERILPPDPSRSSLELAAGCVYENGYGYPNAFQWIELSPTNRRVRVLYRIWDKNAWSIDRNQPGCPAGDADFDLGAPKQIDLGLGHQAAPTIPPEYLEWLRRNLERMELLGAKEGRSVTLNHVYVPALTRPPLYAPALTRPPPPAEERKQSGRNQREEKEEQKPIPLLQRLNAASLYVPAPAGAGKSTFCRWAALQSIPGAELSHPVPPPAEFAEPMPADLRGRLPLLVPLREFWRSMDCGHGEREWKRADIEQALAAWVDRSPPPGLTSALLKGHLDRGSAFLLWDGLDEVPVSERRNGVTVYPRALLLSGLADALPAWQKAGNRVLLTSRPYGLDEAGLHRLGLPSAPLEPLPKALQDLFITRWFHTLGKPEKTPDLIATIGARDDVAPLVENPMLLSALCVLYDNGGRLPDDRYDLYKSIVAGVLHNRYPGDASERDPVERRLEAIAYGMHVGEAGAPRTTPAAEVSWIEVERLLAGFASANPVYEREQVNAAVRREELLNQSGLLVPRSGERASFYHLSFQEFLAAQRLARTGDALDRLFRERSATPEWRSTLLFLFAAQIAIKDAQWGLHLLQRLIADQDRTAVKAKPAPAVFIAEALELCLAKKYAVPERLTEDFRRLVLAAIEDEIELQARHALGLCLARLGDPRIFDLRDARAYVEVPAGTYPYGDKGETVEIETPFLLGKYPVTNSQYRAFMDVGGYAKRKYWSEAGWAWRQKKGVTEPQLWRDRRWNGANQPVVGVNFWEAEACCHWAGGRLPKKREWEAAARDSEGFMHPWGNYPWGGAWQDGICNSAEAGLGVTTPVGLFPRARKARLGLEDLAGNVWEWCDDVTDDWLRRQARVLCGGSFGNPSGYTRVFGRYGYQPDARAWNFGFRCVLAPPRP</sequence>
<evidence type="ECO:0000256" key="1">
    <source>
        <dbReference type="SAM" id="MobiDB-lite"/>
    </source>
</evidence>
<dbReference type="SUPFAM" id="SSF56300">
    <property type="entry name" value="Metallo-dependent phosphatases"/>
    <property type="match status" value="1"/>
</dbReference>